<reference evidence="1" key="1">
    <citation type="submission" date="2020-03" db="EMBL/GenBank/DDBJ databases">
        <title>Hybrid Assembly of Korean Phytophthora infestans isolates.</title>
        <authorList>
            <person name="Prokchorchik M."/>
            <person name="Lee Y."/>
            <person name="Seo J."/>
            <person name="Cho J.-H."/>
            <person name="Park Y.-E."/>
            <person name="Jang D.-C."/>
            <person name="Im J.-S."/>
            <person name="Choi J.-G."/>
            <person name="Park H.-J."/>
            <person name="Lee G.-B."/>
            <person name="Lee Y.-G."/>
            <person name="Hong S.-Y."/>
            <person name="Cho K."/>
            <person name="Sohn K.H."/>
        </authorList>
    </citation>
    <scope>NUCLEOTIDE SEQUENCE</scope>
    <source>
        <strain evidence="1">KR_2_A2</strain>
    </source>
</reference>
<organism evidence="1 2">
    <name type="scientific">Phytophthora infestans</name>
    <name type="common">Potato late blight agent</name>
    <name type="synonym">Botrytis infestans</name>
    <dbReference type="NCBI Taxonomy" id="4787"/>
    <lineage>
        <taxon>Eukaryota</taxon>
        <taxon>Sar</taxon>
        <taxon>Stramenopiles</taxon>
        <taxon>Oomycota</taxon>
        <taxon>Peronosporomycetes</taxon>
        <taxon>Peronosporales</taxon>
        <taxon>Peronosporaceae</taxon>
        <taxon>Phytophthora</taxon>
    </lineage>
</organism>
<evidence type="ECO:0000313" key="2">
    <source>
        <dbReference type="Proteomes" id="UP000704712"/>
    </source>
</evidence>
<sequence>MTEIWLMNRASITYCPTTTTNDEKSANQYGVSLNFAENFSITSSFDATRATEMHGHSVTTAQFGIGWVKQPNNPVLQVPKEFPVPGALGALGAVVSTCAAYGA</sequence>
<dbReference type="Proteomes" id="UP000704712">
    <property type="component" value="Unassembled WGS sequence"/>
</dbReference>
<evidence type="ECO:0000313" key="1">
    <source>
        <dbReference type="EMBL" id="KAF4149008.1"/>
    </source>
</evidence>
<accession>A0A8S9VEF6</accession>
<dbReference type="EMBL" id="JAACNO010000205">
    <property type="protein sequence ID" value="KAF4149008.1"/>
    <property type="molecule type" value="Genomic_DNA"/>
</dbReference>
<name>A0A8S9VEF6_PHYIN</name>
<gene>
    <name evidence="1" type="ORF">GN958_ATG01772</name>
</gene>
<dbReference type="AlphaFoldDB" id="A0A8S9VEF6"/>
<protein>
    <submittedName>
        <fullName evidence="1">Uncharacterized protein</fullName>
    </submittedName>
</protein>
<comment type="caution">
    <text evidence="1">The sequence shown here is derived from an EMBL/GenBank/DDBJ whole genome shotgun (WGS) entry which is preliminary data.</text>
</comment>
<proteinExistence type="predicted"/>